<dbReference type="AlphaFoldDB" id="A0A3P1VAR1"/>
<evidence type="ECO:0000313" key="3">
    <source>
        <dbReference type="Proteomes" id="UP000281771"/>
    </source>
</evidence>
<sequence length="107" mass="11908">MINQYILGAILVSALVTWLPRVLPYGLVRMGELPDKVVQFLGYLPITIIFSLILSSVFPGQIGGWPQVQWIELVAVFPTFLVLGKTRNVMLAVLAGVLCVAFLRYLF</sequence>
<evidence type="ECO:0000313" key="2">
    <source>
        <dbReference type="EMBL" id="RRD31221.1"/>
    </source>
</evidence>
<proteinExistence type="predicted"/>
<keyword evidence="1" id="KW-0472">Membrane</keyword>
<dbReference type="EMBL" id="RQZA01000005">
    <property type="protein sequence ID" value="RRD31221.1"/>
    <property type="molecule type" value="Genomic_DNA"/>
</dbReference>
<feature type="transmembrane region" description="Helical" evidence="1">
    <location>
        <begin position="89"/>
        <end position="106"/>
    </location>
</feature>
<evidence type="ECO:0000256" key="1">
    <source>
        <dbReference type="SAM" id="Phobius"/>
    </source>
</evidence>
<dbReference type="InterPro" id="IPR008407">
    <property type="entry name" value="Brnchd-chn_aa_trnsp_AzlD"/>
</dbReference>
<feature type="transmembrane region" description="Helical" evidence="1">
    <location>
        <begin position="40"/>
        <end position="58"/>
    </location>
</feature>
<keyword evidence="1" id="KW-1133">Transmembrane helix</keyword>
<organism evidence="2 3">
    <name type="scientific">Streptococcus minor</name>
    <dbReference type="NCBI Taxonomy" id="229549"/>
    <lineage>
        <taxon>Bacteria</taxon>
        <taxon>Bacillati</taxon>
        <taxon>Bacillota</taxon>
        <taxon>Bacilli</taxon>
        <taxon>Lactobacillales</taxon>
        <taxon>Streptococcaceae</taxon>
        <taxon>Streptococcus</taxon>
    </lineage>
</organism>
<comment type="caution">
    <text evidence="2">The sequence shown here is derived from an EMBL/GenBank/DDBJ whole genome shotgun (WGS) entry which is preliminary data.</text>
</comment>
<feature type="transmembrane region" description="Helical" evidence="1">
    <location>
        <begin position="6"/>
        <end position="28"/>
    </location>
</feature>
<feature type="transmembrane region" description="Helical" evidence="1">
    <location>
        <begin position="64"/>
        <end position="82"/>
    </location>
</feature>
<reference evidence="2 3" key="1">
    <citation type="submission" date="2018-11" db="EMBL/GenBank/DDBJ databases">
        <title>Genomes From Bacteria Associated with the Canine Oral Cavity: a Test Case for Automated Genome-Based Taxonomic Assignment.</title>
        <authorList>
            <person name="Coil D.A."/>
            <person name="Jospin G."/>
            <person name="Darling A.E."/>
            <person name="Wallis C."/>
            <person name="Davis I.J."/>
            <person name="Harris S."/>
            <person name="Eisen J.A."/>
            <person name="Holcombe L.J."/>
            <person name="O'Flynn C."/>
        </authorList>
    </citation>
    <scope>NUCLEOTIDE SEQUENCE [LARGE SCALE GENOMIC DNA]</scope>
    <source>
        <strain evidence="2 3">OH4621_COT-116</strain>
    </source>
</reference>
<dbReference type="Proteomes" id="UP000281771">
    <property type="component" value="Unassembled WGS sequence"/>
</dbReference>
<dbReference type="RefSeq" id="WP_124777160.1">
    <property type="nucleotide sequence ID" value="NZ_RQZA01000005.1"/>
</dbReference>
<keyword evidence="1" id="KW-0812">Transmembrane</keyword>
<dbReference type="Pfam" id="PF05437">
    <property type="entry name" value="AzlD"/>
    <property type="match status" value="1"/>
</dbReference>
<name>A0A3P1VAR1_9STRE</name>
<keyword evidence="3" id="KW-1185">Reference proteome</keyword>
<accession>A0A3P1VAR1</accession>
<dbReference type="STRING" id="1123309.GCA_000377005_00405"/>
<gene>
    <name evidence="2" type="ORF">EII38_06960</name>
</gene>
<protein>
    <submittedName>
        <fullName evidence="2">AzlD domain-containing protein</fullName>
    </submittedName>
</protein>